<evidence type="ECO:0000256" key="3">
    <source>
        <dbReference type="PROSITE-ProRule" id="PRU00176"/>
    </source>
</evidence>
<evidence type="ECO:0000256" key="1">
    <source>
        <dbReference type="ARBA" id="ARBA00022737"/>
    </source>
</evidence>
<evidence type="ECO:0000259" key="5">
    <source>
        <dbReference type="PROSITE" id="PS50102"/>
    </source>
</evidence>
<reference evidence="6 7" key="1">
    <citation type="submission" date="2021-05" db="EMBL/GenBank/DDBJ databases">
        <authorList>
            <person name="Zahm M."/>
            <person name="Klopp C."/>
            <person name="Cabau C."/>
            <person name="Kuhl H."/>
            <person name="Suciu R."/>
            <person name="Ciorpac M."/>
            <person name="Holostenco D."/>
            <person name="Gessner J."/>
            <person name="Wuertz S."/>
            <person name="Hohne C."/>
            <person name="Stock M."/>
            <person name="Gislard M."/>
            <person name="Lluch J."/>
            <person name="Milhes M."/>
            <person name="Lampietro C."/>
            <person name="Lopez Roques C."/>
            <person name="Donnadieu C."/>
            <person name="Du K."/>
            <person name="Schartl M."/>
            <person name="Guiguen Y."/>
        </authorList>
    </citation>
    <scope>NUCLEOTIDE SEQUENCE [LARGE SCALE GENOMIC DNA]</scope>
    <source>
        <strain evidence="6">Hh-F2</strain>
        <tissue evidence="6">Blood</tissue>
    </source>
</reference>
<evidence type="ECO:0000313" key="6">
    <source>
        <dbReference type="EMBL" id="KAK6492542.1"/>
    </source>
</evidence>
<dbReference type="InterPro" id="IPR035979">
    <property type="entry name" value="RBD_domain_sf"/>
</dbReference>
<gene>
    <name evidence="6" type="ORF">HHUSO_G1908</name>
</gene>
<sequence>MSVHCRSVLFSILTRNVRGKLHSSRNTSWSDNSNARFAYCHFGNQSGPRVYQHGSPAQHARKSLIQSRCFSQTGFPFKEDEYPPLPDYDDKAEAGAKEVFIIRARGLPWSCTVEDVQNFFSDCRIRDGADGIHLTLNRDGKPSGEAFIELDYEEDVQKALEKHRQYLGPRYVEVYEVTNSEAETFLKQSVDSPVNDGVVRLRGLPFSCTETDVIHFFEGLDVTANGVTLVTDRRGRNTGVAFVEFSSPEMADQALLKHRETMGSRYIEVFPSSKIEIQTPNGPQKKKMEARPSAQDTFSSNASRRFQDIRDSPPDYKSSGGPMSESNINPKTSLSVHNIHMRGLPFEVTGLDIVNFFSPLKPVRIHIEFGPDGKATGEADVYFTAHEDAVSAMSKDRSHIQQSEDESRCVQESGTISEKTAMFLDIIPAYKNK</sequence>
<dbReference type="InterPro" id="IPR000504">
    <property type="entry name" value="RRM_dom"/>
</dbReference>
<keyword evidence="7" id="KW-1185">Reference proteome</keyword>
<accession>A0ABR1A616</accession>
<dbReference type="EMBL" id="JAHFZB010000002">
    <property type="protein sequence ID" value="KAK6492542.1"/>
    <property type="molecule type" value="Genomic_DNA"/>
</dbReference>
<keyword evidence="1" id="KW-0677">Repeat</keyword>
<dbReference type="InterPro" id="IPR012677">
    <property type="entry name" value="Nucleotide-bd_a/b_plait_sf"/>
</dbReference>
<proteinExistence type="predicted"/>
<dbReference type="PROSITE" id="PS50102">
    <property type="entry name" value="RRM"/>
    <property type="match status" value="2"/>
</dbReference>
<dbReference type="CDD" id="cd12503">
    <property type="entry name" value="RRM1_hnRNPH_GRSF1_like"/>
    <property type="match status" value="1"/>
</dbReference>
<keyword evidence="2 3" id="KW-0694">RNA-binding</keyword>
<evidence type="ECO:0000256" key="2">
    <source>
        <dbReference type="ARBA" id="ARBA00022884"/>
    </source>
</evidence>
<dbReference type="PANTHER" id="PTHR13976">
    <property type="entry name" value="HETEROGENEOUS NUCLEAR RIBONUCLEOPROTEIN-RELATED"/>
    <property type="match status" value="1"/>
</dbReference>
<evidence type="ECO:0000256" key="4">
    <source>
        <dbReference type="SAM" id="MobiDB-lite"/>
    </source>
</evidence>
<dbReference type="CDD" id="cd12504">
    <property type="entry name" value="RRM2_hnRNPH_CRSF1_like"/>
    <property type="match status" value="1"/>
</dbReference>
<evidence type="ECO:0000313" key="7">
    <source>
        <dbReference type="Proteomes" id="UP001369086"/>
    </source>
</evidence>
<dbReference type="Gene3D" id="3.30.70.330">
    <property type="match status" value="3"/>
</dbReference>
<feature type="compositionally biased region" description="Polar residues" evidence="4">
    <location>
        <begin position="294"/>
        <end position="304"/>
    </location>
</feature>
<organism evidence="6 7">
    <name type="scientific">Huso huso</name>
    <name type="common">Beluga</name>
    <name type="synonym">Acipenser huso</name>
    <dbReference type="NCBI Taxonomy" id="61971"/>
    <lineage>
        <taxon>Eukaryota</taxon>
        <taxon>Metazoa</taxon>
        <taxon>Chordata</taxon>
        <taxon>Craniata</taxon>
        <taxon>Vertebrata</taxon>
        <taxon>Euteleostomi</taxon>
        <taxon>Actinopterygii</taxon>
        <taxon>Chondrostei</taxon>
        <taxon>Acipenseriformes</taxon>
        <taxon>Acipenseridae</taxon>
        <taxon>Huso</taxon>
    </lineage>
</organism>
<feature type="region of interest" description="Disordered" evidence="4">
    <location>
        <begin position="276"/>
        <end position="331"/>
    </location>
</feature>
<feature type="domain" description="RRM" evidence="5">
    <location>
        <begin position="197"/>
        <end position="274"/>
    </location>
</feature>
<protein>
    <submittedName>
        <fullName evidence="6">G-rich sequence factor 1-like</fullName>
    </submittedName>
</protein>
<dbReference type="Proteomes" id="UP001369086">
    <property type="component" value="Unassembled WGS sequence"/>
</dbReference>
<dbReference type="Pfam" id="PF00076">
    <property type="entry name" value="RRM_1"/>
    <property type="match status" value="1"/>
</dbReference>
<feature type="compositionally biased region" description="Basic and acidic residues" evidence="4">
    <location>
        <begin position="305"/>
        <end position="314"/>
    </location>
</feature>
<dbReference type="SUPFAM" id="SSF54928">
    <property type="entry name" value="RNA-binding domain, RBD"/>
    <property type="match status" value="2"/>
</dbReference>
<dbReference type="SMART" id="SM00360">
    <property type="entry name" value="RRM"/>
    <property type="match status" value="3"/>
</dbReference>
<dbReference type="InterPro" id="IPR050666">
    <property type="entry name" value="ESRP"/>
</dbReference>
<name>A0ABR1A616_HUSHU</name>
<comment type="caution">
    <text evidence="6">The sequence shown here is derived from an EMBL/GenBank/DDBJ whole genome shotgun (WGS) entry which is preliminary data.</text>
</comment>
<feature type="domain" description="RRM" evidence="5">
    <location>
        <begin position="100"/>
        <end position="179"/>
    </location>
</feature>